<proteinExistence type="inferred from homology"/>
<comment type="caution">
    <text evidence="6">The sequence shown here is derived from an EMBL/GenBank/DDBJ whole genome shotgun (WGS) entry which is preliminary data.</text>
</comment>
<accession>A0A085UW95</accession>
<dbReference type="PATRIC" id="fig|317.174.peg.4670"/>
<dbReference type="InterPro" id="IPR046673">
    <property type="entry name" value="ToxA_N"/>
</dbReference>
<keyword evidence="4" id="KW-0808">Transferase</keyword>
<keyword evidence="4" id="KW-1035">Host cytoplasm</keyword>
<dbReference type="InterPro" id="IPR029487">
    <property type="entry name" value="NEL_dom"/>
</dbReference>
<dbReference type="GO" id="GO:0005576">
    <property type="term" value="C:extracellular region"/>
    <property type="evidence" value="ECO:0007669"/>
    <property type="project" value="UniProtKB-UniRule"/>
</dbReference>
<dbReference type="PROSITE" id="PS52053">
    <property type="entry name" value="NEL"/>
    <property type="match status" value="1"/>
</dbReference>
<dbReference type="Proteomes" id="UP000028643">
    <property type="component" value="Unassembled WGS sequence"/>
</dbReference>
<dbReference type="Pfam" id="PF20178">
    <property type="entry name" value="ToxA_N"/>
    <property type="match status" value="1"/>
</dbReference>
<name>A0A085UW95_PSESX</name>
<keyword evidence="4" id="KW-0964">Secreted</keyword>
<evidence type="ECO:0000256" key="2">
    <source>
        <dbReference type="ARBA" id="ARBA00012483"/>
    </source>
</evidence>
<dbReference type="GO" id="GO:0016567">
    <property type="term" value="P:protein ubiquitination"/>
    <property type="evidence" value="ECO:0007669"/>
    <property type="project" value="InterPro"/>
</dbReference>
<dbReference type="InterPro" id="IPR032675">
    <property type="entry name" value="LRR_dom_sf"/>
</dbReference>
<dbReference type="Pfam" id="PF14496">
    <property type="entry name" value="NEL"/>
    <property type="match status" value="1"/>
</dbReference>
<keyword evidence="4" id="KW-0833">Ubl conjugation pathway</keyword>
<dbReference type="EMBL" id="JPQT01000128">
    <property type="protein sequence ID" value="KFE47458.1"/>
    <property type="molecule type" value="Genomic_DNA"/>
</dbReference>
<dbReference type="EC" id="2.3.2.27" evidence="2"/>
<dbReference type="Gene3D" id="3.80.10.10">
    <property type="entry name" value="Ribonuclease Inhibitor"/>
    <property type="match status" value="1"/>
</dbReference>
<protein>
    <recommendedName>
        <fullName evidence="2">RING-type E3 ubiquitin transferase</fullName>
        <ecNumber evidence="2">2.3.2.27</ecNumber>
    </recommendedName>
</protein>
<evidence type="ECO:0000313" key="7">
    <source>
        <dbReference type="Proteomes" id="UP000028643"/>
    </source>
</evidence>
<organism evidence="6 7">
    <name type="scientific">Pseudomonas syringae</name>
    <dbReference type="NCBI Taxonomy" id="317"/>
    <lineage>
        <taxon>Bacteria</taxon>
        <taxon>Pseudomonadati</taxon>
        <taxon>Pseudomonadota</taxon>
        <taxon>Gammaproteobacteria</taxon>
        <taxon>Pseudomonadales</taxon>
        <taxon>Pseudomonadaceae</taxon>
        <taxon>Pseudomonas</taxon>
    </lineage>
</organism>
<dbReference type="RefSeq" id="WP_047577896.1">
    <property type="nucleotide sequence ID" value="NZ_JPQT01000128.1"/>
</dbReference>
<dbReference type="SUPFAM" id="SSF52058">
    <property type="entry name" value="L domain-like"/>
    <property type="match status" value="1"/>
</dbReference>
<reference evidence="6 7" key="1">
    <citation type="submission" date="2014-07" db="EMBL/GenBank/DDBJ databases">
        <title>Draft Genome Sequences of Environmental Pseudomonas syringae strains.</title>
        <authorList>
            <person name="Baltrus D.A."/>
            <person name="Berge O."/>
            <person name="Morris C."/>
        </authorList>
    </citation>
    <scope>NUCLEOTIDE SEQUENCE [LARGE SCALE GENOMIC DNA]</scope>
    <source>
        <strain evidence="6 7">CEB003</strain>
    </source>
</reference>
<evidence type="ECO:0000256" key="4">
    <source>
        <dbReference type="PROSITE-ProRule" id="PRU01398"/>
    </source>
</evidence>
<comment type="similarity">
    <text evidence="4">Belongs to the LRR-containing bacterial E3 ligase family.</text>
</comment>
<evidence type="ECO:0000313" key="6">
    <source>
        <dbReference type="EMBL" id="KFE47458.1"/>
    </source>
</evidence>
<dbReference type="GO" id="GO:0061630">
    <property type="term" value="F:ubiquitin protein ligase activity"/>
    <property type="evidence" value="ECO:0007669"/>
    <property type="project" value="UniProtKB-EC"/>
</dbReference>
<keyword evidence="4" id="KW-0832">Ubl conjugation</keyword>
<sequence length="1587" mass="176313">MTSIIAHPHQGLISETLPAWYVEAAAPSRQTLNRDMVSGQQLREEWGLTLGRIQALDEFARPLLKQALDDEFGPGLDVDNAYVFKDIYQRGAFGQPQLAPPEVCLQTLLHAALQNFHQEEVDAPHKSGRMRIVEVRPVTDQRYGSYDEYPRHPMNIDPARFMRVCRQLDLGRQYQRHLDRVLGPSTGDSERSDMQSSAQITDLCGRKALNALKVQAHMAYLRKDISETFYKHLLALPERARSGTLDYGCLTICGFSVRDILIFTIKGAKTCVIYIPDGLGQSLKEFSSFDELKRLLNRRFTPTYCKRFMNRFIAQRSKAAFYSKVADRVAPGRLRFDPDDNALIPRLMHVREVDSDFDLDIALDEMPYDLFSHFYFQNMLRIKDDARVLAVPTGDEDEASRRARLSGYLSVGLNVVNLAALFVPLLGEAMMVVAGAQLLTETFQGIDAWHHSDMEEALEHLGSVAENLAFMAAFGALVKAGQAPEMPLLKPSSFIEKMVPTRLPGGEIRLAPPELMPFGHATRLTDAPLPGAADIIQRAALDKDVLTFHRRINDVGAYASADAQLQLELLVALPGWPVGRPIHVLDSQGLKIAEYGASTLPLAHPNRVPSLEPLQLTQGQIADGQLLQAIIEGLGEGGQNRLFGRSLPRTPENLAAKIARFAEGRSAWLFDLLYQRLDVSSDPLVSLIKRDFPSLPSTTAGELLSQATAEQIASMRAGQRLPLEIAGRARGYIQETRLDRALEGFCLTSRADNPDTLKVALALLGDLPGWPSDLRVEVHDAALGGPVLASLGNPQAPQRGILIKRGLAFQAVDSEGIELSPGSAGQDNFFAAALQALPEASRHAIGFPDAIGNAPALRSRIIGAAFEDRPRISKILEQWALKPGARWPKRLADGRIGYEMSGRGRLPADLQAVERYDLAVRELEATLRILYPEIADMERYVSGRLVDNGYDVQALMRATLEDQQAFDVLRSTLEGWMEAGGTAQAAARRSIAQAVGNAWRSSHMGSLFNVRGLVLESVDLALLEDLPDLPGHYEAISRITLDNITATDQQMSRFLQRFSRVTRLDILGPGLSHVPQGLSALPRLSELSFEDTGLIIDQAAMDVFMSLPELSMLDISGNTLGELTHTAGLHARRLYMANMQLTQWPVWTDDLPLEVLDISRNQIVHLPRFLIDNEQGPRFLMTVYGSENPFDHAELLECWLNQRNSNMYELEYGYPDSISNMARTPTTSEAESEDYSSDEEVAWHSHNVDHSVPPVPVPSVDIWIVEGRPEFNSRIRAAWERVEQTGDAPNLLILLQRLRESRDFIRVHAELASDVMRVLEAAGNNHQLRADLEIMANDRLFGADQTCQDGARLIFSDVQVAVYAEAALQNVPEAQRTQALLSVIRSLFRLNEVQVIADVEIASREARGARVDHAEVRMAYRIGLATELNLPGQPVGMVWDRVAAVEHRNILDAARVIRQREAGVEFLEYALADRRWSERLQVEYQADLQRVTAPIRAEQEALLEHPPIDMTENLRRHSALYERLNAAHAANDPAALAAANSDLVALRGNPPVDHDEFDRQGRALIARLTAAQKALLAHITDTLRKNG</sequence>
<evidence type="ECO:0000256" key="3">
    <source>
        <dbReference type="ARBA" id="ARBA00023026"/>
    </source>
</evidence>
<evidence type="ECO:0000259" key="5">
    <source>
        <dbReference type="PROSITE" id="PS52053"/>
    </source>
</evidence>
<gene>
    <name evidence="6" type="ORF">IV02_22840</name>
</gene>
<comment type="PTM">
    <text evidence="4">Ubiquitinated in the presence of host E1 ubiquitin-activating enzyme, E2 ubiquitin-conjugating enzyme and ubiquitin.</text>
</comment>
<dbReference type="Gene3D" id="1.20.58.360">
    <property type="entry name" value="Shigella T3SS effector IpaH defines"/>
    <property type="match status" value="1"/>
</dbReference>
<comment type="catalytic activity">
    <reaction evidence="1">
        <text>S-ubiquitinyl-[E2 ubiquitin-conjugating enzyme]-L-cysteine + [acceptor protein]-L-lysine = [E2 ubiquitin-conjugating enzyme]-L-cysteine + N(6)-ubiquitinyl-[acceptor protein]-L-lysine.</text>
        <dbReference type="EC" id="2.3.2.27"/>
    </reaction>
</comment>
<keyword evidence="3" id="KW-0843">Virulence</keyword>
<evidence type="ECO:0000256" key="1">
    <source>
        <dbReference type="ARBA" id="ARBA00000900"/>
    </source>
</evidence>
<feature type="active site" description="Glycyl thioester intermediate" evidence="4">
    <location>
        <position position="1347"/>
    </location>
</feature>
<feature type="domain" description="NEL" evidence="5">
    <location>
        <begin position="1255"/>
        <end position="1587"/>
    </location>
</feature>